<reference evidence="1" key="2">
    <citation type="submission" date="2023-03" db="EMBL/GenBank/DDBJ databases">
        <authorList>
            <person name="Inwood S.N."/>
            <person name="Skelly J.G."/>
            <person name="Guhlin J."/>
            <person name="Harrop T.W.R."/>
            <person name="Goldson S.G."/>
            <person name="Dearden P.K."/>
        </authorList>
    </citation>
    <scope>NUCLEOTIDE SEQUENCE</scope>
    <source>
        <strain evidence="1">Lincoln</strain>
        <tissue evidence="1">Whole body</tissue>
    </source>
</reference>
<accession>A0AA39KMB4</accession>
<dbReference type="Proteomes" id="UP001168972">
    <property type="component" value="Unassembled WGS sequence"/>
</dbReference>
<evidence type="ECO:0000313" key="2">
    <source>
        <dbReference type="Proteomes" id="UP001168972"/>
    </source>
</evidence>
<gene>
    <name evidence="1" type="ORF">PV327_004109</name>
</gene>
<dbReference type="AlphaFoldDB" id="A0AA39KMB4"/>
<protein>
    <submittedName>
        <fullName evidence="1">Uncharacterized protein</fullName>
    </submittedName>
</protein>
<name>A0AA39KMB4_MICHY</name>
<reference evidence="1" key="1">
    <citation type="journal article" date="2023" name="bioRxiv">
        <title>Scaffold-level genome assemblies of two parasitoid biocontrol wasps reveal the parthenogenesis mechanism and an associated novel virus.</title>
        <authorList>
            <person name="Inwood S."/>
            <person name="Skelly J."/>
            <person name="Guhlin J."/>
            <person name="Harrop T."/>
            <person name="Goldson S."/>
            <person name="Dearden P."/>
        </authorList>
    </citation>
    <scope>NUCLEOTIDE SEQUENCE</scope>
    <source>
        <strain evidence="1">Lincoln</strain>
        <tissue evidence="1">Whole body</tissue>
    </source>
</reference>
<sequence length="211" mass="24487">MVVVSEAPMIYNMRIVPSYISSNGYYGYVPPAHECVKNRNNFQVEFNNDQQPLHHDELQVDDQENIRMTGDHDINLGTSSHYHQYNEQYYDYNKPSAMETDSDEKPYIEETHHCQNNHRVISENTRCLVNGNGGVHLFGQMTTNNNIVTISQRESRKRNSYDDPMFLLDHGIGQMKKLRQEMVVTAKLSTVQGVQGNLDRPRCIMSHHHYV</sequence>
<keyword evidence="2" id="KW-1185">Reference proteome</keyword>
<comment type="caution">
    <text evidence="1">The sequence shown here is derived from an EMBL/GenBank/DDBJ whole genome shotgun (WGS) entry which is preliminary data.</text>
</comment>
<proteinExistence type="predicted"/>
<evidence type="ECO:0000313" key="1">
    <source>
        <dbReference type="EMBL" id="KAK0166617.1"/>
    </source>
</evidence>
<organism evidence="1 2">
    <name type="scientific">Microctonus hyperodae</name>
    <name type="common">Parasitoid wasp</name>
    <dbReference type="NCBI Taxonomy" id="165561"/>
    <lineage>
        <taxon>Eukaryota</taxon>
        <taxon>Metazoa</taxon>
        <taxon>Ecdysozoa</taxon>
        <taxon>Arthropoda</taxon>
        <taxon>Hexapoda</taxon>
        <taxon>Insecta</taxon>
        <taxon>Pterygota</taxon>
        <taxon>Neoptera</taxon>
        <taxon>Endopterygota</taxon>
        <taxon>Hymenoptera</taxon>
        <taxon>Apocrita</taxon>
        <taxon>Ichneumonoidea</taxon>
        <taxon>Braconidae</taxon>
        <taxon>Euphorinae</taxon>
        <taxon>Microctonus</taxon>
    </lineage>
</organism>
<dbReference type="EMBL" id="JAQQBR010001832">
    <property type="protein sequence ID" value="KAK0166617.1"/>
    <property type="molecule type" value="Genomic_DNA"/>
</dbReference>